<dbReference type="OrthoDB" id="3941538at2759"/>
<evidence type="ECO:0000256" key="5">
    <source>
        <dbReference type="ARBA" id="ARBA00023002"/>
    </source>
</evidence>
<dbReference type="PROSITE" id="PS00059">
    <property type="entry name" value="ADH_ZINC"/>
    <property type="match status" value="1"/>
</dbReference>
<proteinExistence type="inferred from homology"/>
<dbReference type="STRING" id="154538.A0A1M2V7Z8"/>
<accession>A0A1M2V7Z8</accession>
<protein>
    <submittedName>
        <fullName evidence="8">(R,R)-butanediol dehydrogenase</fullName>
    </submittedName>
</protein>
<dbReference type="Proteomes" id="UP000184267">
    <property type="component" value="Unassembled WGS sequence"/>
</dbReference>
<dbReference type="EMBL" id="MNAD01001602">
    <property type="protein sequence ID" value="OJT03694.1"/>
    <property type="molecule type" value="Genomic_DNA"/>
</dbReference>
<dbReference type="InterPro" id="IPR013154">
    <property type="entry name" value="ADH-like_N"/>
</dbReference>
<keyword evidence="4 6" id="KW-0862">Zinc</keyword>
<dbReference type="AlphaFoldDB" id="A0A1M2V7Z8"/>
<comment type="similarity">
    <text evidence="2 6">Belongs to the zinc-containing alcohol dehydrogenase family.</text>
</comment>
<dbReference type="SMART" id="SM00829">
    <property type="entry name" value="PKS_ER"/>
    <property type="match status" value="1"/>
</dbReference>
<comment type="cofactor">
    <cofactor evidence="1 6">
        <name>Zn(2+)</name>
        <dbReference type="ChEBI" id="CHEBI:29105"/>
    </cofactor>
</comment>
<evidence type="ECO:0000256" key="3">
    <source>
        <dbReference type="ARBA" id="ARBA00022723"/>
    </source>
</evidence>
<dbReference type="InterPro" id="IPR020843">
    <property type="entry name" value="ER"/>
</dbReference>
<dbReference type="Pfam" id="PF00107">
    <property type="entry name" value="ADH_zinc_N"/>
    <property type="match status" value="2"/>
</dbReference>
<dbReference type="PANTHER" id="PTHR43161:SF23">
    <property type="entry name" value="(R,R)-BUTANEDIOL DEHYDROGENASE-RELATED"/>
    <property type="match status" value="1"/>
</dbReference>
<dbReference type="PANTHER" id="PTHR43161">
    <property type="entry name" value="SORBITOL DEHYDROGENASE"/>
    <property type="match status" value="1"/>
</dbReference>
<dbReference type="Pfam" id="PF08240">
    <property type="entry name" value="ADH_N"/>
    <property type="match status" value="1"/>
</dbReference>
<dbReference type="GO" id="GO:0034079">
    <property type="term" value="P:butanediol biosynthetic process"/>
    <property type="evidence" value="ECO:0007669"/>
    <property type="project" value="TreeGrafter"/>
</dbReference>
<evidence type="ECO:0000313" key="8">
    <source>
        <dbReference type="EMBL" id="OJT03694.1"/>
    </source>
</evidence>
<gene>
    <name evidence="8" type="ORF">TRAPUB_5722</name>
</gene>
<keyword evidence="5" id="KW-0560">Oxidoreductase</keyword>
<evidence type="ECO:0000256" key="4">
    <source>
        <dbReference type="ARBA" id="ARBA00022833"/>
    </source>
</evidence>
<feature type="domain" description="Enoyl reductase (ER)" evidence="7">
    <location>
        <begin position="262"/>
        <end position="583"/>
    </location>
</feature>
<dbReference type="SUPFAM" id="SSF50129">
    <property type="entry name" value="GroES-like"/>
    <property type="match status" value="2"/>
</dbReference>
<reference evidence="8 9" key="1">
    <citation type="submission" date="2016-10" db="EMBL/GenBank/DDBJ databases">
        <title>Genome sequence of the basidiomycete white-rot fungus Trametes pubescens.</title>
        <authorList>
            <person name="Makela M.R."/>
            <person name="Granchi Z."/>
            <person name="Peng M."/>
            <person name="De Vries R.P."/>
            <person name="Grigoriev I."/>
            <person name="Riley R."/>
            <person name="Hilden K."/>
        </authorList>
    </citation>
    <scope>NUCLEOTIDE SEQUENCE [LARGE SCALE GENOMIC DNA]</scope>
    <source>
        <strain evidence="8 9">FBCC735</strain>
    </source>
</reference>
<evidence type="ECO:0000259" key="7">
    <source>
        <dbReference type="SMART" id="SM00829"/>
    </source>
</evidence>
<dbReference type="GO" id="GO:0000721">
    <property type="term" value="F:(R,R)-butanediol dehydrogenase activity"/>
    <property type="evidence" value="ECO:0007669"/>
    <property type="project" value="TreeGrafter"/>
</dbReference>
<dbReference type="GO" id="GO:0005737">
    <property type="term" value="C:cytoplasm"/>
    <property type="evidence" value="ECO:0007669"/>
    <property type="project" value="TreeGrafter"/>
</dbReference>
<dbReference type="InterPro" id="IPR036291">
    <property type="entry name" value="NAD(P)-bd_dom_sf"/>
</dbReference>
<evidence type="ECO:0000256" key="1">
    <source>
        <dbReference type="ARBA" id="ARBA00001947"/>
    </source>
</evidence>
<keyword evidence="9" id="KW-1185">Reference proteome</keyword>
<comment type="caution">
    <text evidence="8">The sequence shown here is derived from an EMBL/GenBank/DDBJ whole genome shotgun (WGS) entry which is preliminary data.</text>
</comment>
<dbReference type="GO" id="GO:0008270">
    <property type="term" value="F:zinc ion binding"/>
    <property type="evidence" value="ECO:0007669"/>
    <property type="project" value="InterPro"/>
</dbReference>
<evidence type="ECO:0000256" key="6">
    <source>
        <dbReference type="RuleBase" id="RU361277"/>
    </source>
</evidence>
<dbReference type="Gene3D" id="3.40.50.720">
    <property type="entry name" value="NAD(P)-binding Rossmann-like Domain"/>
    <property type="match status" value="1"/>
</dbReference>
<name>A0A1M2V7Z8_TRAPU</name>
<organism evidence="8 9">
    <name type="scientific">Trametes pubescens</name>
    <name type="common">White-rot fungus</name>
    <dbReference type="NCBI Taxonomy" id="154538"/>
    <lineage>
        <taxon>Eukaryota</taxon>
        <taxon>Fungi</taxon>
        <taxon>Dikarya</taxon>
        <taxon>Basidiomycota</taxon>
        <taxon>Agaricomycotina</taxon>
        <taxon>Agaricomycetes</taxon>
        <taxon>Polyporales</taxon>
        <taxon>Polyporaceae</taxon>
        <taxon>Trametes</taxon>
    </lineage>
</organism>
<dbReference type="SUPFAM" id="SSF51735">
    <property type="entry name" value="NAD(P)-binding Rossmann-fold domains"/>
    <property type="match status" value="2"/>
</dbReference>
<evidence type="ECO:0000313" key="9">
    <source>
        <dbReference type="Proteomes" id="UP000184267"/>
    </source>
</evidence>
<evidence type="ECO:0000256" key="2">
    <source>
        <dbReference type="ARBA" id="ARBA00008072"/>
    </source>
</evidence>
<keyword evidence="3 6" id="KW-0479">Metal-binding</keyword>
<dbReference type="InterPro" id="IPR011032">
    <property type="entry name" value="GroES-like_sf"/>
</dbReference>
<dbReference type="Gene3D" id="3.90.180.10">
    <property type="entry name" value="Medium-chain alcohol dehydrogenases, catalytic domain"/>
    <property type="match status" value="2"/>
</dbReference>
<dbReference type="InterPro" id="IPR002328">
    <property type="entry name" value="ADH_Zn_CS"/>
</dbReference>
<dbReference type="InterPro" id="IPR013149">
    <property type="entry name" value="ADH-like_C"/>
</dbReference>
<sequence length="596" mass="62743">MKAIRYYGPKDLRLEDIPEPVAGPGQVKVKGISGGGGGLSEYVVVPQELAHILPANVSLEIGALVEPLAVAWRAVKLSHVKAGDKVLILGAGPIGVFVLKVAQIFGATWVGISGRGSKRCALARKYGASVVYDASAGTVDVVAATLKATGGRGADVVVDCAGAQDTLDTALKAARPGGTIMNVAGWAARPTIDMNLMLMKELVLANSMTYAGDHPELIQALADGKFDLDDLEALITRRVGLEDYLEKGLGALLHEKDQHVCGSDLHSWHEILPVSPTTTQPHPVTHETLPVVMGHEFSGTVVELGPGVDPAGLAVGGHVVVEPILSCMQASCPFCSAGARNLCRNLTFIGIGGFGGGLSEYICVERRLVFPLPPKVPLDVGAMMEPLSIAWHAVKRSNFKAGDTVLILGAGPIGLLTSRVVKALGATWIGVSEPALKRRELALQNGATAVFDPTNQAVDLVAETLKATSQRGADVVFDCAGNQRTLDIAFIAVRPRGSIMNIAVWATRPSLDIGSLTAKEVSLTSVLGCDRVHAEMLDAIADGRFPVDGLDSLVTRRIPLEDLVEKGIKALLHETDKHVKILVYPDLKLVANGANL</sequence>